<comment type="catalytic activity">
    <reaction evidence="7 8">
        <text>cytidine(34) in tRNA(Ile2) + L-lysine + ATP = lysidine(34) in tRNA(Ile2) + AMP + diphosphate + H(+)</text>
        <dbReference type="Rhea" id="RHEA:43744"/>
        <dbReference type="Rhea" id="RHEA-COMP:10625"/>
        <dbReference type="Rhea" id="RHEA-COMP:10670"/>
        <dbReference type="ChEBI" id="CHEBI:15378"/>
        <dbReference type="ChEBI" id="CHEBI:30616"/>
        <dbReference type="ChEBI" id="CHEBI:32551"/>
        <dbReference type="ChEBI" id="CHEBI:33019"/>
        <dbReference type="ChEBI" id="CHEBI:82748"/>
        <dbReference type="ChEBI" id="CHEBI:83665"/>
        <dbReference type="ChEBI" id="CHEBI:456215"/>
        <dbReference type="EC" id="6.3.4.19"/>
    </reaction>
</comment>
<evidence type="ECO:0000256" key="2">
    <source>
        <dbReference type="ARBA" id="ARBA00022490"/>
    </source>
</evidence>
<dbReference type="GO" id="GO:0005524">
    <property type="term" value="F:ATP binding"/>
    <property type="evidence" value="ECO:0007669"/>
    <property type="project" value="UniProtKB-UniRule"/>
</dbReference>
<keyword evidence="11" id="KW-1185">Reference proteome</keyword>
<proteinExistence type="inferred from homology"/>
<dbReference type="EC" id="6.3.4.19" evidence="8"/>
<feature type="domain" description="Lysidine-tRNA(Ile) synthetase C-terminal" evidence="9">
    <location>
        <begin position="351"/>
        <end position="426"/>
    </location>
</feature>
<evidence type="ECO:0000313" key="10">
    <source>
        <dbReference type="EMBL" id="KRG59604.1"/>
    </source>
</evidence>
<evidence type="ECO:0000313" key="11">
    <source>
        <dbReference type="Proteomes" id="UP000051254"/>
    </source>
</evidence>
<protein>
    <recommendedName>
        <fullName evidence="8">tRNA(Ile)-lysidine synthase</fullName>
        <ecNumber evidence="8">6.3.4.19</ecNumber>
    </recommendedName>
    <alternativeName>
        <fullName evidence="8">tRNA(Ile)-2-lysyl-cytidine synthase</fullName>
    </alternativeName>
    <alternativeName>
        <fullName evidence="8">tRNA(Ile)-lysidine synthetase</fullName>
    </alternativeName>
</protein>
<evidence type="ECO:0000256" key="4">
    <source>
        <dbReference type="ARBA" id="ARBA00022694"/>
    </source>
</evidence>
<dbReference type="SMART" id="SM00977">
    <property type="entry name" value="TilS_C"/>
    <property type="match status" value="1"/>
</dbReference>
<dbReference type="Pfam" id="PF09179">
    <property type="entry name" value="TilS"/>
    <property type="match status" value="1"/>
</dbReference>
<keyword evidence="3 8" id="KW-0436">Ligase</keyword>
<dbReference type="AlphaFoldDB" id="A0A0R0C1T2"/>
<dbReference type="PANTHER" id="PTHR43033:SF1">
    <property type="entry name" value="TRNA(ILE)-LYSIDINE SYNTHASE-RELATED"/>
    <property type="match status" value="1"/>
</dbReference>
<keyword evidence="5 8" id="KW-0547">Nucleotide-binding</keyword>
<evidence type="ECO:0000256" key="1">
    <source>
        <dbReference type="ARBA" id="ARBA00004496"/>
    </source>
</evidence>
<dbReference type="GO" id="GO:0005737">
    <property type="term" value="C:cytoplasm"/>
    <property type="evidence" value="ECO:0007669"/>
    <property type="project" value="UniProtKB-SubCell"/>
</dbReference>
<keyword evidence="4 8" id="KW-0819">tRNA processing</keyword>
<dbReference type="EMBL" id="LDJH01000006">
    <property type="protein sequence ID" value="KRG59604.1"/>
    <property type="molecule type" value="Genomic_DNA"/>
</dbReference>
<dbReference type="RefSeq" id="WP_057663705.1">
    <property type="nucleotide sequence ID" value="NZ_LDJH01000006.1"/>
</dbReference>
<dbReference type="HAMAP" id="MF_01161">
    <property type="entry name" value="tRNA_Ile_lys_synt"/>
    <property type="match status" value="1"/>
</dbReference>
<sequence length="430" mass="47823">MPLPPLPPPPPVAAPLVVGFSGGLDSTVLLHWLVADPAIGRRGLRAIHIHHGLQAQADDWADHCQQLAAQWQLELQVIRVQVDNHGQGMEAAARDARRQAFIHALRAGEQLVLAHHREDQAETFLLRALRGSGCDGLAAMQPWSRIGPHPLWRPLLDYSRQQLHRYAQAHALRWIDDPSNADTDFDRNFLRQQVLPLLARRWPHASQALAGSAARCAQDAQLLALHDQQLLAQLAGRHDYLPINALTALASNQRARLIRAWLRQRGAPPLPGQQHQRLDQQVLASAHDRQARVSWAGGWQLRRWRDQLHLLAPAPALDPGWQASWDGRQPLPLPDGSVWQLHGAPGFSRVLQVRLRQGGERLRLPGRTHATALKDCLQQAHLPPWQRLSLPLLWDGDELLAAGDALLAQGFSPPRVAAGACLQRCWPTAD</sequence>
<gene>
    <name evidence="8" type="primary">tilS</name>
    <name evidence="10" type="ORF">ABB25_03385</name>
</gene>
<dbReference type="Pfam" id="PF01171">
    <property type="entry name" value="ATP_bind_3"/>
    <property type="match status" value="1"/>
</dbReference>
<dbReference type="InterPro" id="IPR011063">
    <property type="entry name" value="TilS/TtcA_N"/>
</dbReference>
<dbReference type="Proteomes" id="UP000051254">
    <property type="component" value="Unassembled WGS sequence"/>
</dbReference>
<dbReference type="SUPFAM" id="SSF52402">
    <property type="entry name" value="Adenine nucleotide alpha hydrolases-like"/>
    <property type="match status" value="1"/>
</dbReference>
<evidence type="ECO:0000256" key="7">
    <source>
        <dbReference type="ARBA" id="ARBA00048539"/>
    </source>
</evidence>
<evidence type="ECO:0000256" key="6">
    <source>
        <dbReference type="ARBA" id="ARBA00022840"/>
    </source>
</evidence>
<dbReference type="InterPro" id="IPR014729">
    <property type="entry name" value="Rossmann-like_a/b/a_fold"/>
</dbReference>
<dbReference type="GO" id="GO:0032267">
    <property type="term" value="F:tRNA(Ile)-lysidine synthase activity"/>
    <property type="evidence" value="ECO:0007669"/>
    <property type="project" value="UniProtKB-EC"/>
</dbReference>
<accession>A0A0R0C1T2</accession>
<dbReference type="SUPFAM" id="SSF82829">
    <property type="entry name" value="MesJ substrate recognition domain-like"/>
    <property type="match status" value="1"/>
</dbReference>
<keyword evidence="2 8" id="KW-0963">Cytoplasm</keyword>
<comment type="caution">
    <text evidence="10">The sequence shown here is derived from an EMBL/GenBank/DDBJ whole genome shotgun (WGS) entry which is preliminary data.</text>
</comment>
<keyword evidence="6 8" id="KW-0067">ATP-binding</keyword>
<dbReference type="CDD" id="cd01992">
    <property type="entry name" value="TilS_N"/>
    <property type="match status" value="1"/>
</dbReference>
<dbReference type="OrthoDB" id="9807403at2"/>
<feature type="binding site" evidence="8">
    <location>
        <begin position="21"/>
        <end position="26"/>
    </location>
    <ligand>
        <name>ATP</name>
        <dbReference type="ChEBI" id="CHEBI:30616"/>
    </ligand>
</feature>
<reference evidence="10 11" key="1">
    <citation type="submission" date="2015-05" db="EMBL/GenBank/DDBJ databases">
        <title>Genome sequencing and analysis of members of genus Stenotrophomonas.</title>
        <authorList>
            <person name="Patil P.P."/>
            <person name="Midha S."/>
            <person name="Patil P.B."/>
        </authorList>
    </citation>
    <scope>NUCLEOTIDE SEQUENCE [LARGE SCALE GENOMIC DNA]</scope>
    <source>
        <strain evidence="10 11">DSM 17805</strain>
    </source>
</reference>
<dbReference type="Gene3D" id="1.20.59.20">
    <property type="match status" value="1"/>
</dbReference>
<name>A0A0R0C1T2_9GAMM</name>
<comment type="domain">
    <text evidence="8">The N-terminal region contains the highly conserved SGGXDS motif, predicted to be a P-loop motif involved in ATP binding.</text>
</comment>
<evidence type="ECO:0000256" key="3">
    <source>
        <dbReference type="ARBA" id="ARBA00022598"/>
    </source>
</evidence>
<evidence type="ECO:0000256" key="5">
    <source>
        <dbReference type="ARBA" id="ARBA00022741"/>
    </source>
</evidence>
<dbReference type="STRING" id="266128.ABB25_03385"/>
<dbReference type="NCBIfam" id="TIGR02432">
    <property type="entry name" value="lysidine_TilS_N"/>
    <property type="match status" value="1"/>
</dbReference>
<dbReference type="InterPro" id="IPR012795">
    <property type="entry name" value="tRNA_Ile_lys_synt_N"/>
</dbReference>
<comment type="function">
    <text evidence="8">Ligates lysine onto the cytidine present at position 34 of the AUA codon-specific tRNA(Ile) that contains the anticodon CAU, in an ATP-dependent manner. Cytidine is converted to lysidine, thus changing the amino acid specificity of the tRNA from methionine to isoleucine.</text>
</comment>
<dbReference type="InterPro" id="IPR012796">
    <property type="entry name" value="Lysidine-tRNA-synth_C"/>
</dbReference>
<comment type="subcellular location">
    <subcellularLocation>
        <location evidence="1 8">Cytoplasm</location>
    </subcellularLocation>
</comment>
<dbReference type="GO" id="GO:0006400">
    <property type="term" value="P:tRNA modification"/>
    <property type="evidence" value="ECO:0007669"/>
    <property type="project" value="UniProtKB-UniRule"/>
</dbReference>
<evidence type="ECO:0000256" key="8">
    <source>
        <dbReference type="HAMAP-Rule" id="MF_01161"/>
    </source>
</evidence>
<dbReference type="PANTHER" id="PTHR43033">
    <property type="entry name" value="TRNA(ILE)-LYSIDINE SYNTHASE-RELATED"/>
    <property type="match status" value="1"/>
</dbReference>
<dbReference type="SUPFAM" id="SSF56037">
    <property type="entry name" value="PheT/TilS domain"/>
    <property type="match status" value="1"/>
</dbReference>
<organism evidence="10 11">
    <name type="scientific">Stenotrophomonas koreensis</name>
    <dbReference type="NCBI Taxonomy" id="266128"/>
    <lineage>
        <taxon>Bacteria</taxon>
        <taxon>Pseudomonadati</taxon>
        <taxon>Pseudomonadota</taxon>
        <taxon>Gammaproteobacteria</taxon>
        <taxon>Lysobacterales</taxon>
        <taxon>Lysobacteraceae</taxon>
        <taxon>Stenotrophomonas</taxon>
    </lineage>
</organism>
<dbReference type="PATRIC" id="fig|266128.3.peg.2339"/>
<dbReference type="Pfam" id="PF11734">
    <property type="entry name" value="TilS_C"/>
    <property type="match status" value="1"/>
</dbReference>
<dbReference type="InterPro" id="IPR012094">
    <property type="entry name" value="tRNA_Ile_lys_synt"/>
</dbReference>
<dbReference type="NCBIfam" id="TIGR02433">
    <property type="entry name" value="lysidine_TilS_C"/>
    <property type="match status" value="1"/>
</dbReference>
<dbReference type="Gene3D" id="3.40.50.620">
    <property type="entry name" value="HUPs"/>
    <property type="match status" value="1"/>
</dbReference>
<comment type="similarity">
    <text evidence="8">Belongs to the tRNA(Ile)-lysidine synthase family.</text>
</comment>
<evidence type="ECO:0000259" key="9">
    <source>
        <dbReference type="SMART" id="SM00977"/>
    </source>
</evidence>
<dbReference type="InterPro" id="IPR015262">
    <property type="entry name" value="tRNA_Ile_lys_synt_subst-bd"/>
</dbReference>